<evidence type="ECO:0000256" key="5">
    <source>
        <dbReference type="HAMAP-Rule" id="MF_00601"/>
    </source>
</evidence>
<dbReference type="InterPro" id="IPR009246">
    <property type="entry name" value="EutC"/>
</dbReference>
<dbReference type="HAMAP" id="MF_00601">
    <property type="entry name" value="EutC"/>
    <property type="match status" value="1"/>
</dbReference>
<organism evidence="6 7">
    <name type="scientific">Uliginosibacterium sediminicola</name>
    <dbReference type="NCBI Taxonomy" id="2024550"/>
    <lineage>
        <taxon>Bacteria</taxon>
        <taxon>Pseudomonadati</taxon>
        <taxon>Pseudomonadota</taxon>
        <taxon>Betaproteobacteria</taxon>
        <taxon>Rhodocyclales</taxon>
        <taxon>Zoogloeaceae</taxon>
        <taxon>Uliginosibacterium</taxon>
    </lineage>
</organism>
<comment type="catalytic activity">
    <reaction evidence="5">
        <text>ethanolamine = acetaldehyde + NH4(+)</text>
        <dbReference type="Rhea" id="RHEA:15313"/>
        <dbReference type="ChEBI" id="CHEBI:15343"/>
        <dbReference type="ChEBI" id="CHEBI:28938"/>
        <dbReference type="ChEBI" id="CHEBI:57603"/>
        <dbReference type="EC" id="4.3.1.7"/>
    </reaction>
</comment>
<keyword evidence="7" id="KW-1185">Reference proteome</keyword>
<keyword evidence="4 5" id="KW-1283">Bacterial microcompartment</keyword>
<comment type="subcellular location">
    <subcellularLocation>
        <location evidence="5">Bacterial microcompartment</location>
    </subcellularLocation>
</comment>
<keyword evidence="3 5" id="KW-0170">Cobalt</keyword>
<accession>A0ABU9YY88</accession>
<feature type="binding site" evidence="5">
    <location>
        <position position="214"/>
    </location>
    <ligand>
        <name>adenosylcob(III)alamin</name>
        <dbReference type="ChEBI" id="CHEBI:18408"/>
    </ligand>
</feature>
<comment type="pathway">
    <text evidence="5">Amine and polyamine degradation; ethanolamine degradation.</text>
</comment>
<dbReference type="GO" id="GO:0008851">
    <property type="term" value="F:ethanolamine ammonia-lyase activity"/>
    <property type="evidence" value="ECO:0007669"/>
    <property type="project" value="UniProtKB-EC"/>
</dbReference>
<feature type="binding site" evidence="5">
    <location>
        <position position="185"/>
    </location>
    <ligand>
        <name>adenosylcob(III)alamin</name>
        <dbReference type="ChEBI" id="CHEBI:18408"/>
    </ligand>
</feature>
<evidence type="ECO:0000256" key="2">
    <source>
        <dbReference type="ARBA" id="ARBA00023239"/>
    </source>
</evidence>
<comment type="function">
    <text evidence="5">Catalyzes the deamination of various vicinal amino-alcohols to oxo compounds. Allows this organism to utilize ethanolamine as the sole source of nitrogen and carbon in the presence of external vitamin B12.</text>
</comment>
<dbReference type="Gene3D" id="1.10.30.40">
    <property type="entry name" value="Ethanolamine ammonia-lyase light chain (EutC), N-terminal domain"/>
    <property type="match status" value="1"/>
</dbReference>
<evidence type="ECO:0000313" key="7">
    <source>
        <dbReference type="Proteomes" id="UP001410394"/>
    </source>
</evidence>
<reference evidence="6 7" key="1">
    <citation type="journal article" date="2018" name="Int. J. Syst. Evol. Microbiol.">
        <title>Uliginosibacterium sediminicola sp. nov., isolated from freshwater sediment.</title>
        <authorList>
            <person name="Hwang W.M."/>
            <person name="Kim S.M."/>
            <person name="Kang K."/>
            <person name="Ahn T.Y."/>
        </authorList>
    </citation>
    <scope>NUCLEOTIDE SEQUENCE [LARGE SCALE GENOMIC DNA]</scope>
    <source>
        <strain evidence="6 7">M1-21</strain>
    </source>
</reference>
<gene>
    <name evidence="5 6" type="primary">eutC</name>
    <name evidence="6" type="ORF">ABDB84_08170</name>
</gene>
<dbReference type="NCBIfam" id="NF003971">
    <property type="entry name" value="PRK05465.1"/>
    <property type="match status" value="1"/>
</dbReference>
<dbReference type="Gene3D" id="3.40.50.11240">
    <property type="entry name" value="Ethanolamine ammonia-lyase light chain (EutC)"/>
    <property type="match status" value="1"/>
</dbReference>
<proteinExistence type="inferred from homology"/>
<dbReference type="Proteomes" id="UP001410394">
    <property type="component" value="Unassembled WGS sequence"/>
</dbReference>
<dbReference type="PIRSF" id="PIRSF018982">
    <property type="entry name" value="EutC"/>
    <property type="match status" value="1"/>
</dbReference>
<dbReference type="Pfam" id="PF05985">
    <property type="entry name" value="EutC"/>
    <property type="match status" value="1"/>
</dbReference>
<dbReference type="EC" id="4.3.1.7" evidence="5"/>
<feature type="binding site" evidence="5">
    <location>
        <position position="164"/>
    </location>
    <ligand>
        <name>adenosylcob(III)alamin</name>
        <dbReference type="ChEBI" id="CHEBI:18408"/>
    </ligand>
</feature>
<evidence type="ECO:0000256" key="3">
    <source>
        <dbReference type="ARBA" id="ARBA00023285"/>
    </source>
</evidence>
<protein>
    <recommendedName>
        <fullName evidence="5">Ethanolamine ammonia-lyase small subunit</fullName>
        <shortName evidence="5">EAL small subunit</shortName>
        <ecNumber evidence="5">4.3.1.7</ecNumber>
    </recommendedName>
</protein>
<comment type="cofactor">
    <cofactor evidence="5">
        <name>adenosylcob(III)alamin</name>
        <dbReference type="ChEBI" id="CHEBI:18408"/>
    </cofactor>
    <text evidence="5">Binds between the large and small subunits.</text>
</comment>
<evidence type="ECO:0000256" key="4">
    <source>
        <dbReference type="ARBA" id="ARBA00024446"/>
    </source>
</evidence>
<sequence>MSKSIKNPAAITHDPWTGLQSLTRARVALGRSGVSMPSREVLRFGLAHAQARDAVHQALDVESLAETFTDQGFRCLHVASRAPDRASYLRRPDWGRRLAEASAQQLGQQAPQCWPAEPPLAFVVADGLSSLATQSHALQLVMNLLPYFPDLRDSPILIATQSRVALGDEVGEILKAGMVVMLIGERPGLSSPDSLGIYLTAQPRVGFNDAQRNCISNVRPEGLDYAEAARKLAFLIAGARQLGRTGVDLKDDSDALAAPARDAQALSVEP</sequence>
<comment type="subunit">
    <text evidence="5">The basic unit is a heterodimer which dimerizes to form tetramers. The heterotetramers trimerize; 6 large subunits form a core ring with 6 small subunits projecting outwards.</text>
</comment>
<keyword evidence="1 5" id="KW-0846">Cobalamin</keyword>
<dbReference type="RefSeq" id="WP_345919220.1">
    <property type="nucleotide sequence ID" value="NZ_JBDIVE010000003.1"/>
</dbReference>
<dbReference type="PANTHER" id="PTHR39330:SF1">
    <property type="entry name" value="ETHANOLAMINE AMMONIA-LYASE SMALL SUBUNIT"/>
    <property type="match status" value="1"/>
</dbReference>
<dbReference type="InterPro" id="IPR042255">
    <property type="entry name" value="EutC_N"/>
</dbReference>
<evidence type="ECO:0000313" key="6">
    <source>
        <dbReference type="EMBL" id="MEN3068452.1"/>
    </source>
</evidence>
<dbReference type="PANTHER" id="PTHR39330">
    <property type="entry name" value="ETHANOLAMINE AMMONIA-LYASE LIGHT CHAIN"/>
    <property type="match status" value="1"/>
</dbReference>
<keyword evidence="2 5" id="KW-0456">Lyase</keyword>
<evidence type="ECO:0000256" key="1">
    <source>
        <dbReference type="ARBA" id="ARBA00022628"/>
    </source>
</evidence>
<comment type="similarity">
    <text evidence="5">Belongs to the EutC family.</text>
</comment>
<comment type="caution">
    <text evidence="6">The sequence shown here is derived from an EMBL/GenBank/DDBJ whole genome shotgun (WGS) entry which is preliminary data.</text>
</comment>
<dbReference type="EMBL" id="JBDIVE010000003">
    <property type="protein sequence ID" value="MEN3068452.1"/>
    <property type="molecule type" value="Genomic_DNA"/>
</dbReference>
<name>A0ABU9YY88_9RHOO</name>
<dbReference type="InterPro" id="IPR042251">
    <property type="entry name" value="EutC_C"/>
</dbReference>